<dbReference type="EMBL" id="JABCQN010000002">
    <property type="protein sequence ID" value="MBF0870139.1"/>
    <property type="molecule type" value="Genomic_DNA"/>
</dbReference>
<dbReference type="RefSeq" id="WP_010503118.1">
    <property type="nucleotide sequence ID" value="NZ_JABCQN010000002.1"/>
</dbReference>
<protein>
    <submittedName>
        <fullName evidence="2">Uncharacterized protein</fullName>
    </submittedName>
</protein>
<accession>A0A9Q2IL03</accession>
<organism evidence="2 3">
    <name type="scientific">Gluconobacter japonicus</name>
    <dbReference type="NCBI Taxonomy" id="376620"/>
    <lineage>
        <taxon>Bacteria</taxon>
        <taxon>Pseudomonadati</taxon>
        <taxon>Pseudomonadota</taxon>
        <taxon>Alphaproteobacteria</taxon>
        <taxon>Acetobacterales</taxon>
        <taxon>Acetobacteraceae</taxon>
        <taxon>Gluconobacter</taxon>
    </lineage>
</organism>
<comment type="caution">
    <text evidence="2">The sequence shown here is derived from an EMBL/GenBank/DDBJ whole genome shotgun (WGS) entry which is preliminary data.</text>
</comment>
<feature type="transmembrane region" description="Helical" evidence="1">
    <location>
        <begin position="90"/>
        <end position="110"/>
    </location>
</feature>
<reference evidence="2" key="2">
    <citation type="submission" date="2020-11" db="EMBL/GenBank/DDBJ databases">
        <title>Description of novel Gluconobacter species.</title>
        <authorList>
            <person name="Cleenwerck I."/>
            <person name="Cnockaert M."/>
            <person name="Borremans W."/>
            <person name="Wieme A.D."/>
            <person name="De Vuyst L."/>
            <person name="Vandamme P."/>
        </authorList>
    </citation>
    <scope>NUCLEOTIDE SEQUENCE</scope>
    <source>
        <strain evidence="2">R71697</strain>
    </source>
</reference>
<sequence length="113" mass="12228">MLGISTLCFTVAVIAGTWLGINVLQGQRPLRVMKPIHVGAALIGSIFMVIALAQGQRELMLNVALAIAVIAFGVLMSWARKQGYLVAPLYVCHILLAVLFYLSLVSVTLFPNF</sequence>
<feature type="transmembrane region" description="Helical" evidence="1">
    <location>
        <begin position="6"/>
        <end position="24"/>
    </location>
</feature>
<dbReference type="AlphaFoldDB" id="A0A9Q2IL03"/>
<reference evidence="2" key="1">
    <citation type="submission" date="2020-04" db="EMBL/GenBank/DDBJ databases">
        <authorList>
            <person name="Sombolestani A."/>
        </authorList>
    </citation>
    <scope>NUCLEOTIDE SEQUENCE</scope>
    <source>
        <strain evidence="2">R71697</strain>
    </source>
</reference>
<gene>
    <name evidence="2" type="ORF">HKD32_04595</name>
</gene>
<proteinExistence type="predicted"/>
<evidence type="ECO:0000313" key="3">
    <source>
        <dbReference type="Proteomes" id="UP000661006"/>
    </source>
</evidence>
<dbReference type="Proteomes" id="UP000661006">
    <property type="component" value="Unassembled WGS sequence"/>
</dbReference>
<feature type="transmembrane region" description="Helical" evidence="1">
    <location>
        <begin position="59"/>
        <end position="78"/>
    </location>
</feature>
<evidence type="ECO:0000256" key="1">
    <source>
        <dbReference type="SAM" id="Phobius"/>
    </source>
</evidence>
<keyword evidence="1" id="KW-0812">Transmembrane</keyword>
<feature type="transmembrane region" description="Helical" evidence="1">
    <location>
        <begin position="36"/>
        <end position="53"/>
    </location>
</feature>
<dbReference type="GeneID" id="81473964"/>
<name>A0A9Q2IL03_GLUJA</name>
<keyword evidence="1" id="KW-1133">Transmembrane helix</keyword>
<keyword evidence="1" id="KW-0472">Membrane</keyword>
<evidence type="ECO:0000313" key="2">
    <source>
        <dbReference type="EMBL" id="MBF0870139.1"/>
    </source>
</evidence>